<evidence type="ECO:0000256" key="1">
    <source>
        <dbReference type="ARBA" id="ARBA00022448"/>
    </source>
</evidence>
<dbReference type="Pfam" id="PF00005">
    <property type="entry name" value="ABC_tran"/>
    <property type="match status" value="1"/>
</dbReference>
<dbReference type="EMBL" id="FWFV01000005">
    <property type="protein sequence ID" value="SLN46844.1"/>
    <property type="molecule type" value="Genomic_DNA"/>
</dbReference>
<dbReference type="InterPro" id="IPR027417">
    <property type="entry name" value="P-loop_NTPase"/>
</dbReference>
<dbReference type="InterPro" id="IPR003593">
    <property type="entry name" value="AAA+_ATPase"/>
</dbReference>
<reference evidence="5 6" key="1">
    <citation type="submission" date="2017-03" db="EMBL/GenBank/DDBJ databases">
        <authorList>
            <person name="Afonso C.L."/>
            <person name="Miller P.J."/>
            <person name="Scott M.A."/>
            <person name="Spackman E."/>
            <person name="Goraichik I."/>
            <person name="Dimitrov K.M."/>
            <person name="Suarez D.L."/>
            <person name="Swayne D.E."/>
        </authorList>
    </citation>
    <scope>NUCLEOTIDE SEQUENCE [LARGE SCALE GENOMIC DNA]</scope>
    <source>
        <strain evidence="5 6">CECT 7066</strain>
    </source>
</reference>
<keyword evidence="6" id="KW-1185">Reference proteome</keyword>
<dbReference type="GO" id="GO:0016887">
    <property type="term" value="F:ATP hydrolysis activity"/>
    <property type="evidence" value="ECO:0007669"/>
    <property type="project" value="InterPro"/>
</dbReference>
<feature type="domain" description="ABC transporter" evidence="4">
    <location>
        <begin position="2"/>
        <end position="208"/>
    </location>
</feature>
<keyword evidence="2" id="KW-0547">Nucleotide-binding</keyword>
<accession>A0A1Y5SUL4</accession>
<name>A0A1Y5SUL4_9RHOB</name>
<dbReference type="AlphaFoldDB" id="A0A1Y5SUL4"/>
<evidence type="ECO:0000259" key="4">
    <source>
        <dbReference type="PROSITE" id="PS50893"/>
    </source>
</evidence>
<dbReference type="Gene3D" id="3.40.50.300">
    <property type="entry name" value="P-loop containing nucleotide triphosphate hydrolases"/>
    <property type="match status" value="1"/>
</dbReference>
<dbReference type="SMART" id="SM00382">
    <property type="entry name" value="AAA"/>
    <property type="match status" value="1"/>
</dbReference>
<dbReference type="STRING" id="315423.SAMN04488020_105104"/>
<dbReference type="OrthoDB" id="9802264at2"/>
<evidence type="ECO:0000256" key="2">
    <source>
        <dbReference type="ARBA" id="ARBA00022741"/>
    </source>
</evidence>
<dbReference type="PROSITE" id="PS50893">
    <property type="entry name" value="ABC_TRANSPORTER_2"/>
    <property type="match status" value="1"/>
</dbReference>
<proteinExistence type="predicted"/>
<dbReference type="Proteomes" id="UP000193870">
    <property type="component" value="Unassembled WGS sequence"/>
</dbReference>
<dbReference type="InterPro" id="IPR003439">
    <property type="entry name" value="ABC_transporter-like_ATP-bd"/>
</dbReference>
<dbReference type="PANTHER" id="PTHR42781:SF4">
    <property type="entry name" value="SPERMIDINE_PUTRESCINE IMPORT ATP-BINDING PROTEIN POTA"/>
    <property type="match status" value="1"/>
</dbReference>
<organism evidence="5 6">
    <name type="scientific">Palleronia marisminoris</name>
    <dbReference type="NCBI Taxonomy" id="315423"/>
    <lineage>
        <taxon>Bacteria</taxon>
        <taxon>Pseudomonadati</taxon>
        <taxon>Pseudomonadota</taxon>
        <taxon>Alphaproteobacteria</taxon>
        <taxon>Rhodobacterales</taxon>
        <taxon>Roseobacteraceae</taxon>
        <taxon>Palleronia</taxon>
    </lineage>
</organism>
<sequence>MAEGLNIERVRIALNGESLVSLDAFIRPGEVLTVMGPSGSGKSTLLAYLTGTLPPAFQAEGRVLLNGRDITDLPTERRRIGILFQDDLLFPHLSVAGNLAFGLPRSGSADRRARIEDALSEVGLSGFGQRDPATLSGGQRARVALMRTLLAAPGALLLDEPFSRLDADRRVRTRDMVFDVARQRALPVVLVTHDAGDAEAAGGTCVRIGN</sequence>
<dbReference type="GO" id="GO:0005524">
    <property type="term" value="F:ATP binding"/>
    <property type="evidence" value="ECO:0007669"/>
    <property type="project" value="UniProtKB-KW"/>
</dbReference>
<dbReference type="InterPro" id="IPR050093">
    <property type="entry name" value="ABC_SmlMolc_Importer"/>
</dbReference>
<keyword evidence="3 5" id="KW-0067">ATP-binding</keyword>
<keyword evidence="1" id="KW-0813">Transport</keyword>
<gene>
    <name evidence="5" type="primary">phnT</name>
    <name evidence="5" type="ORF">PAM7066_02049</name>
</gene>
<dbReference type="RefSeq" id="WP_085854039.1">
    <property type="nucleotide sequence ID" value="NZ_FOPF01000005.1"/>
</dbReference>
<evidence type="ECO:0000313" key="5">
    <source>
        <dbReference type="EMBL" id="SLN46844.1"/>
    </source>
</evidence>
<protein>
    <submittedName>
        <fullName evidence="5">Putative 2-aminoethylphosphonate import ATP-binding protein PhnT</fullName>
    </submittedName>
</protein>
<evidence type="ECO:0000256" key="3">
    <source>
        <dbReference type="ARBA" id="ARBA00022840"/>
    </source>
</evidence>
<dbReference type="PANTHER" id="PTHR42781">
    <property type="entry name" value="SPERMIDINE/PUTRESCINE IMPORT ATP-BINDING PROTEIN POTA"/>
    <property type="match status" value="1"/>
</dbReference>
<dbReference type="SUPFAM" id="SSF52540">
    <property type="entry name" value="P-loop containing nucleoside triphosphate hydrolases"/>
    <property type="match status" value="1"/>
</dbReference>
<evidence type="ECO:0000313" key="6">
    <source>
        <dbReference type="Proteomes" id="UP000193870"/>
    </source>
</evidence>